<dbReference type="SUPFAM" id="SSF53300">
    <property type="entry name" value="vWA-like"/>
    <property type="match status" value="1"/>
</dbReference>
<dbReference type="GO" id="GO:0071277">
    <property type="term" value="P:cellular response to calcium ion"/>
    <property type="evidence" value="ECO:0007669"/>
    <property type="project" value="TreeGrafter"/>
</dbReference>
<evidence type="ECO:0000259" key="7">
    <source>
        <dbReference type="PROSITE" id="PS50234"/>
    </source>
</evidence>
<sequence length="582" mass="65148">MSLSGASERSVPATKIEITVSCRNLLDLDTFSKSDPMVVLYTQSRASQEWREFGRTEVIDNTLNPDFVRKFVLDYFFEEKQNLRFDVYNVDSKTNISKPVSERPLAGLDTQAALPVLNDPPWIPPTPSTLTPPSSPPSLARTHSPGPPLLLLPQFPTYASYSLLLFLLGRCWDPQKDIATMQLCANKLDKKDFFGKSDPFLVFYRSNEDGTFTICHKTEVVKNTLNPVWQPFSIPVRALCNGDYDRTVKIDVYDWDRDGSHDFIGEFTTSYRELSKAQNQFTVYEVLNPRKKCKKKKYVNSGTVTLLSFSVDSEFTFVDYIKGGTQLNFTVAIDFTASNGNPLQPTSLHYMSPYQLSAYAMALKAVGEIIQDYDSDKLFPAYGFGAKLPPEGRISHQFPLNNNDEDPNCAGIEGVLESYFQSLRTVQLYGPTYFAPVINQVARAAAKISDGSQYYVLLIITDGVISDMTQTKEAIVSASSLPMSIIIVGVGPAMFEAMEELDGDDVRVSSRGRYAERDIVQFVPFRDYVDRSGNQVLSMARLAKDVLAEIPEQLLSYMRTRDIQPRPPPPANPSPTSAPEQP</sequence>
<organism evidence="8 9">
    <name type="scientific">Rousettus aegyptiacus</name>
    <name type="common">Egyptian fruit bat</name>
    <name type="synonym">Pteropus aegyptiacus</name>
    <dbReference type="NCBI Taxonomy" id="9407"/>
    <lineage>
        <taxon>Eukaryota</taxon>
        <taxon>Metazoa</taxon>
        <taxon>Chordata</taxon>
        <taxon>Craniata</taxon>
        <taxon>Vertebrata</taxon>
        <taxon>Euteleostomi</taxon>
        <taxon>Mammalia</taxon>
        <taxon>Eutheria</taxon>
        <taxon>Laurasiatheria</taxon>
        <taxon>Chiroptera</taxon>
        <taxon>Yinpterochiroptera</taxon>
        <taxon>Pteropodoidea</taxon>
        <taxon>Pteropodidae</taxon>
        <taxon>Rousettinae</taxon>
        <taxon>Rousettus</taxon>
    </lineage>
</organism>
<dbReference type="CDD" id="cd01459">
    <property type="entry name" value="vWA_copine_like"/>
    <property type="match status" value="1"/>
</dbReference>
<dbReference type="Pfam" id="PF07002">
    <property type="entry name" value="Copine"/>
    <property type="match status" value="1"/>
</dbReference>
<dbReference type="EMBL" id="JACASE010000004">
    <property type="protein sequence ID" value="KAF6473766.1"/>
    <property type="molecule type" value="Genomic_DNA"/>
</dbReference>
<accession>A0A7J8HN41</accession>
<dbReference type="GO" id="GO:0005886">
    <property type="term" value="C:plasma membrane"/>
    <property type="evidence" value="ECO:0007669"/>
    <property type="project" value="TreeGrafter"/>
</dbReference>
<dbReference type="InterPro" id="IPR002035">
    <property type="entry name" value="VWF_A"/>
</dbReference>
<gene>
    <name evidence="8" type="ORF">HJG63_003283</name>
</gene>
<dbReference type="InterPro" id="IPR045052">
    <property type="entry name" value="Copine"/>
</dbReference>
<feature type="domain" description="VWFA" evidence="7">
    <location>
        <begin position="328"/>
        <end position="529"/>
    </location>
</feature>
<dbReference type="FunFam" id="2.60.40.150:FF:000013">
    <property type="entry name" value="copine-9 isoform X1"/>
    <property type="match status" value="1"/>
</dbReference>
<feature type="domain" description="C2" evidence="6">
    <location>
        <begin position="1"/>
        <end position="118"/>
    </location>
</feature>
<feature type="domain" description="C2" evidence="6">
    <location>
        <begin position="144"/>
        <end position="284"/>
    </location>
</feature>
<dbReference type="PROSITE" id="PS50004">
    <property type="entry name" value="C2"/>
    <property type="match status" value="2"/>
</dbReference>
<dbReference type="AlphaFoldDB" id="A0A7J8HN41"/>
<dbReference type="InterPro" id="IPR037768">
    <property type="entry name" value="C2B_Copine"/>
</dbReference>
<dbReference type="GO" id="GO:0005544">
    <property type="term" value="F:calcium-dependent phospholipid binding"/>
    <property type="evidence" value="ECO:0007669"/>
    <property type="project" value="InterPro"/>
</dbReference>
<dbReference type="FunFam" id="2.60.40.150:FF:000486">
    <property type="entry name" value="Copine family member IX"/>
    <property type="match status" value="1"/>
</dbReference>
<evidence type="ECO:0000256" key="2">
    <source>
        <dbReference type="ARBA" id="ARBA00022723"/>
    </source>
</evidence>
<evidence type="ECO:0000259" key="6">
    <source>
        <dbReference type="PROSITE" id="PS50004"/>
    </source>
</evidence>
<dbReference type="GO" id="GO:0046872">
    <property type="term" value="F:metal ion binding"/>
    <property type="evidence" value="ECO:0007669"/>
    <property type="project" value="UniProtKB-KW"/>
</dbReference>
<dbReference type="InterPro" id="IPR035892">
    <property type="entry name" value="C2_domain_sf"/>
</dbReference>
<name>A0A7J8HN41_ROUAE</name>
<comment type="similarity">
    <text evidence="1">Belongs to the copine family.</text>
</comment>
<evidence type="ECO:0000256" key="1">
    <source>
        <dbReference type="ARBA" id="ARBA00009048"/>
    </source>
</evidence>
<evidence type="ECO:0000313" key="9">
    <source>
        <dbReference type="Proteomes" id="UP000593571"/>
    </source>
</evidence>
<keyword evidence="2" id="KW-0479">Metal-binding</keyword>
<reference evidence="8 9" key="1">
    <citation type="journal article" date="2020" name="Nature">
        <title>Six reference-quality genomes reveal evolution of bat adaptations.</title>
        <authorList>
            <person name="Jebb D."/>
            <person name="Huang Z."/>
            <person name="Pippel M."/>
            <person name="Hughes G.M."/>
            <person name="Lavrichenko K."/>
            <person name="Devanna P."/>
            <person name="Winkler S."/>
            <person name="Jermiin L.S."/>
            <person name="Skirmuntt E.C."/>
            <person name="Katzourakis A."/>
            <person name="Burkitt-Gray L."/>
            <person name="Ray D.A."/>
            <person name="Sullivan K.A.M."/>
            <person name="Roscito J.G."/>
            <person name="Kirilenko B.M."/>
            <person name="Davalos L.M."/>
            <person name="Corthals A.P."/>
            <person name="Power M.L."/>
            <person name="Jones G."/>
            <person name="Ransome R.D."/>
            <person name="Dechmann D.K.N."/>
            <person name="Locatelli A.G."/>
            <person name="Puechmaille S.J."/>
            <person name="Fedrigo O."/>
            <person name="Jarvis E.D."/>
            <person name="Hiller M."/>
            <person name="Vernes S.C."/>
            <person name="Myers E.W."/>
            <person name="Teeling E.C."/>
        </authorList>
    </citation>
    <scope>NUCLEOTIDE SEQUENCE [LARGE SCALE GENOMIC DNA]</scope>
    <source>
        <strain evidence="8">MRouAeg1</strain>
        <tissue evidence="8">Muscle</tissue>
    </source>
</reference>
<evidence type="ECO:0000256" key="3">
    <source>
        <dbReference type="ARBA" id="ARBA00022737"/>
    </source>
</evidence>
<dbReference type="PANTHER" id="PTHR10857:SF112">
    <property type="entry name" value="COPINE-9"/>
    <property type="match status" value="1"/>
</dbReference>
<dbReference type="Gene3D" id="2.60.40.150">
    <property type="entry name" value="C2 domain"/>
    <property type="match status" value="2"/>
</dbReference>
<keyword evidence="9" id="KW-1185">Reference proteome</keyword>
<comment type="caution">
    <text evidence="8">The sequence shown here is derived from an EMBL/GenBank/DDBJ whole genome shotgun (WGS) entry which is preliminary data.</text>
</comment>
<proteinExistence type="inferred from homology"/>
<evidence type="ECO:0000313" key="8">
    <source>
        <dbReference type="EMBL" id="KAF6473766.1"/>
    </source>
</evidence>
<dbReference type="PANTHER" id="PTHR10857">
    <property type="entry name" value="COPINE"/>
    <property type="match status" value="1"/>
</dbReference>
<keyword evidence="3" id="KW-0677">Repeat</keyword>
<evidence type="ECO:0000256" key="4">
    <source>
        <dbReference type="ARBA" id="ARBA00022837"/>
    </source>
</evidence>
<dbReference type="Pfam" id="PF00168">
    <property type="entry name" value="C2"/>
    <property type="match status" value="2"/>
</dbReference>
<dbReference type="CDD" id="cd04048">
    <property type="entry name" value="C2A_Copine"/>
    <property type="match status" value="1"/>
</dbReference>
<dbReference type="PROSITE" id="PS50234">
    <property type="entry name" value="VWFA"/>
    <property type="match status" value="1"/>
</dbReference>
<evidence type="ECO:0000256" key="5">
    <source>
        <dbReference type="SAM" id="MobiDB-lite"/>
    </source>
</evidence>
<dbReference type="InterPro" id="IPR000008">
    <property type="entry name" value="C2_dom"/>
</dbReference>
<dbReference type="Proteomes" id="UP000593571">
    <property type="component" value="Unassembled WGS sequence"/>
</dbReference>
<dbReference type="InterPro" id="IPR010734">
    <property type="entry name" value="Copine_C"/>
</dbReference>
<feature type="region of interest" description="Disordered" evidence="5">
    <location>
        <begin position="559"/>
        <end position="582"/>
    </location>
</feature>
<dbReference type="SMART" id="SM00239">
    <property type="entry name" value="C2"/>
    <property type="match status" value="2"/>
</dbReference>
<dbReference type="InterPro" id="IPR036465">
    <property type="entry name" value="vWFA_dom_sf"/>
</dbReference>
<dbReference type="CDD" id="cd04047">
    <property type="entry name" value="C2B_Copine"/>
    <property type="match status" value="1"/>
</dbReference>
<keyword evidence="4" id="KW-0106">Calcium</keyword>
<dbReference type="SUPFAM" id="SSF49562">
    <property type="entry name" value="C2 domain (Calcium/lipid-binding domain, CaLB)"/>
    <property type="match status" value="2"/>
</dbReference>
<dbReference type="SMART" id="SM00327">
    <property type="entry name" value="VWA"/>
    <property type="match status" value="1"/>
</dbReference>
<protein>
    <submittedName>
        <fullName evidence="8">Copine family member 9</fullName>
    </submittedName>
</protein>
<feature type="region of interest" description="Disordered" evidence="5">
    <location>
        <begin position="123"/>
        <end position="143"/>
    </location>
</feature>